<evidence type="ECO:0008006" key="3">
    <source>
        <dbReference type="Google" id="ProtNLM"/>
    </source>
</evidence>
<sequence>MSHVISLFLSFLRLLLLLPLLSQTHNYYLTDNNIISKLTRELLLSLYLDAPPFILELTAHSVNNEVMKFWGHIIHSDNSRTTQLKPSKVPEKKYIATDGVARRLFSVQYKHHLLTLCKCLTWRG</sequence>
<feature type="signal peptide" evidence="1">
    <location>
        <begin position="1"/>
        <end position="24"/>
    </location>
</feature>
<accession>A0A8D8Z024</accession>
<dbReference type="EMBL" id="HBUF01406875">
    <property type="protein sequence ID" value="CAG6738242.1"/>
    <property type="molecule type" value="Transcribed_RNA"/>
</dbReference>
<reference evidence="2" key="1">
    <citation type="submission" date="2021-05" db="EMBL/GenBank/DDBJ databases">
        <authorList>
            <person name="Alioto T."/>
            <person name="Alioto T."/>
            <person name="Gomez Garrido J."/>
        </authorList>
    </citation>
    <scope>NUCLEOTIDE SEQUENCE</scope>
</reference>
<keyword evidence="1" id="KW-0732">Signal</keyword>
<proteinExistence type="predicted"/>
<dbReference type="AlphaFoldDB" id="A0A8D8Z024"/>
<evidence type="ECO:0000313" key="2">
    <source>
        <dbReference type="EMBL" id="CAG6738242.1"/>
    </source>
</evidence>
<name>A0A8D8Z024_9HEMI</name>
<evidence type="ECO:0000256" key="1">
    <source>
        <dbReference type="SAM" id="SignalP"/>
    </source>
</evidence>
<feature type="chain" id="PRO_5034676664" description="Secreted protein" evidence="1">
    <location>
        <begin position="25"/>
        <end position="124"/>
    </location>
</feature>
<organism evidence="2">
    <name type="scientific">Cacopsylla melanoneura</name>
    <dbReference type="NCBI Taxonomy" id="428564"/>
    <lineage>
        <taxon>Eukaryota</taxon>
        <taxon>Metazoa</taxon>
        <taxon>Ecdysozoa</taxon>
        <taxon>Arthropoda</taxon>
        <taxon>Hexapoda</taxon>
        <taxon>Insecta</taxon>
        <taxon>Pterygota</taxon>
        <taxon>Neoptera</taxon>
        <taxon>Paraneoptera</taxon>
        <taxon>Hemiptera</taxon>
        <taxon>Sternorrhyncha</taxon>
        <taxon>Psylloidea</taxon>
        <taxon>Psyllidae</taxon>
        <taxon>Psyllinae</taxon>
        <taxon>Cacopsylla</taxon>
    </lineage>
</organism>
<protein>
    <recommendedName>
        <fullName evidence="3">Secreted protein</fullName>
    </recommendedName>
</protein>